<feature type="modified residue" description="N6-(pyridoxal phosphate)lysine" evidence="9">
    <location>
        <position position="223"/>
    </location>
</feature>
<comment type="cofactor">
    <cofactor evidence="1 9">
        <name>pyridoxal 5'-phosphate</name>
        <dbReference type="ChEBI" id="CHEBI:597326"/>
    </cofactor>
</comment>
<evidence type="ECO:0000313" key="11">
    <source>
        <dbReference type="EMBL" id="BBE33283.1"/>
    </source>
</evidence>
<dbReference type="RefSeq" id="WP_121053233.1">
    <property type="nucleotide sequence ID" value="NZ_AP018711.1"/>
</dbReference>
<gene>
    <name evidence="11" type="primary">hisC2</name>
    <name evidence="9" type="synonym">hisC</name>
    <name evidence="12" type="ORF">DFR51_3345</name>
    <name evidence="11" type="ORF">SmB9_09410</name>
</gene>
<evidence type="ECO:0000259" key="10">
    <source>
        <dbReference type="Pfam" id="PF00155"/>
    </source>
</evidence>
<keyword evidence="9" id="KW-0028">Amino-acid biosynthesis</keyword>
<dbReference type="PANTHER" id="PTHR43643">
    <property type="entry name" value="HISTIDINOL-PHOSPHATE AMINOTRANSFERASE 2"/>
    <property type="match status" value="1"/>
</dbReference>
<dbReference type="EMBL" id="RBWX01000011">
    <property type="protein sequence ID" value="RKS85427.1"/>
    <property type="molecule type" value="Genomic_DNA"/>
</dbReference>
<dbReference type="Proteomes" id="UP000275727">
    <property type="component" value="Chromosome"/>
</dbReference>
<dbReference type="InterPro" id="IPR005861">
    <property type="entry name" value="HisP_aminotrans"/>
</dbReference>
<keyword evidence="5 9" id="KW-0032">Aminotransferase</keyword>
<evidence type="ECO:0000256" key="6">
    <source>
        <dbReference type="ARBA" id="ARBA00022679"/>
    </source>
</evidence>
<dbReference type="InterPro" id="IPR015422">
    <property type="entry name" value="PyrdxlP-dep_Trfase_small"/>
</dbReference>
<dbReference type="Proteomes" id="UP000276029">
    <property type="component" value="Unassembled WGS sequence"/>
</dbReference>
<evidence type="ECO:0000256" key="1">
    <source>
        <dbReference type="ARBA" id="ARBA00001933"/>
    </source>
</evidence>
<dbReference type="GO" id="GO:0030170">
    <property type="term" value="F:pyridoxal phosphate binding"/>
    <property type="evidence" value="ECO:0007669"/>
    <property type="project" value="InterPro"/>
</dbReference>
<comment type="similarity">
    <text evidence="3 9">Belongs to the class-II pyridoxal-phosphate-dependent aminotransferase family. Histidinol-phosphate aminotransferase subfamily.</text>
</comment>
<comment type="pathway">
    <text evidence="2 9">Amino-acid biosynthesis; L-histidine biosynthesis; L-histidine from 5-phospho-alpha-D-ribose 1-diphosphate: step 7/9.</text>
</comment>
<dbReference type="EMBL" id="AP018711">
    <property type="protein sequence ID" value="BBE33283.1"/>
    <property type="molecule type" value="Genomic_DNA"/>
</dbReference>
<evidence type="ECO:0000256" key="7">
    <source>
        <dbReference type="ARBA" id="ARBA00022898"/>
    </source>
</evidence>
<evidence type="ECO:0000256" key="2">
    <source>
        <dbReference type="ARBA" id="ARBA00005011"/>
    </source>
</evidence>
<dbReference type="InterPro" id="IPR004839">
    <property type="entry name" value="Aminotransferase_I/II_large"/>
</dbReference>
<dbReference type="SUPFAM" id="SSF53383">
    <property type="entry name" value="PLP-dependent transferases"/>
    <property type="match status" value="1"/>
</dbReference>
<dbReference type="KEGG" id="smic:SmB9_09410"/>
<evidence type="ECO:0000313" key="14">
    <source>
        <dbReference type="Proteomes" id="UP000276029"/>
    </source>
</evidence>
<proteinExistence type="inferred from homology"/>
<dbReference type="Gene3D" id="3.90.1150.10">
    <property type="entry name" value="Aspartate Aminotransferase, domain 1"/>
    <property type="match status" value="1"/>
</dbReference>
<dbReference type="AlphaFoldDB" id="A0AAD1G000"/>
<dbReference type="GO" id="GO:0000105">
    <property type="term" value="P:L-histidine biosynthetic process"/>
    <property type="evidence" value="ECO:0007669"/>
    <property type="project" value="UniProtKB-UniRule"/>
</dbReference>
<evidence type="ECO:0000313" key="13">
    <source>
        <dbReference type="Proteomes" id="UP000275727"/>
    </source>
</evidence>
<dbReference type="EC" id="2.6.1.9" evidence="9"/>
<keyword evidence="14" id="KW-1185">Reference proteome</keyword>
<dbReference type="InterPro" id="IPR015421">
    <property type="entry name" value="PyrdxlP-dep_Trfase_major"/>
</dbReference>
<evidence type="ECO:0000256" key="3">
    <source>
        <dbReference type="ARBA" id="ARBA00007970"/>
    </source>
</evidence>
<reference evidence="11 13" key="1">
    <citation type="submission" date="2018-06" db="EMBL/GenBank/DDBJ databases">
        <title>Complete Genome Sequence of the Microcystin-Degrading Bacterium Sphingosinicella microcystinivorans Strain B-9.</title>
        <authorList>
            <person name="Jin H."/>
            <person name="Nishizawa T."/>
            <person name="Guo Y."/>
            <person name="Nishizawa A."/>
            <person name="Park H."/>
            <person name="Kato H."/>
            <person name="Tsuji K."/>
            <person name="Harada K."/>
        </authorList>
    </citation>
    <scope>NUCLEOTIDE SEQUENCE [LARGE SCALE GENOMIC DNA]</scope>
    <source>
        <strain evidence="11 13">B9</strain>
    </source>
</reference>
<accession>A0AAD1G000</accession>
<evidence type="ECO:0000313" key="12">
    <source>
        <dbReference type="EMBL" id="RKS85427.1"/>
    </source>
</evidence>
<name>A0AAD1G000_SPHMI</name>
<dbReference type="InterPro" id="IPR001917">
    <property type="entry name" value="Aminotrans_II_pyridoxalP_BS"/>
</dbReference>
<reference evidence="12 14" key="2">
    <citation type="submission" date="2018-10" db="EMBL/GenBank/DDBJ databases">
        <title>Genomic Encyclopedia of Type Strains, Phase IV (KMG-IV): sequencing the most valuable type-strain genomes for metagenomic binning, comparative biology and taxonomic classification.</title>
        <authorList>
            <person name="Goeker M."/>
        </authorList>
    </citation>
    <scope>NUCLEOTIDE SEQUENCE [LARGE SCALE GENOMIC DNA]</scope>
    <source>
        <strain evidence="12 14">DSM 19791</strain>
    </source>
</reference>
<evidence type="ECO:0000256" key="5">
    <source>
        <dbReference type="ARBA" id="ARBA00022576"/>
    </source>
</evidence>
<comment type="subunit">
    <text evidence="4 9">Homodimer.</text>
</comment>
<dbReference type="GO" id="GO:0004400">
    <property type="term" value="F:histidinol-phosphate transaminase activity"/>
    <property type="evidence" value="ECO:0007669"/>
    <property type="project" value="UniProtKB-UniRule"/>
</dbReference>
<organism evidence="11 13">
    <name type="scientific">Sphingosinicella microcystinivorans</name>
    <dbReference type="NCBI Taxonomy" id="335406"/>
    <lineage>
        <taxon>Bacteria</taxon>
        <taxon>Pseudomonadati</taxon>
        <taxon>Pseudomonadota</taxon>
        <taxon>Alphaproteobacteria</taxon>
        <taxon>Sphingomonadales</taxon>
        <taxon>Sphingosinicellaceae</taxon>
        <taxon>Sphingosinicella</taxon>
    </lineage>
</organism>
<dbReference type="HAMAP" id="MF_01023">
    <property type="entry name" value="HisC_aminotrans_2"/>
    <property type="match status" value="1"/>
</dbReference>
<keyword evidence="9" id="KW-0368">Histidine biosynthesis</keyword>
<evidence type="ECO:0000256" key="9">
    <source>
        <dbReference type="HAMAP-Rule" id="MF_01023"/>
    </source>
</evidence>
<keyword evidence="7 9" id="KW-0663">Pyridoxal phosphate</keyword>
<keyword evidence="6 9" id="KW-0808">Transferase</keyword>
<evidence type="ECO:0000256" key="4">
    <source>
        <dbReference type="ARBA" id="ARBA00011738"/>
    </source>
</evidence>
<dbReference type="PANTHER" id="PTHR43643:SF3">
    <property type="entry name" value="HISTIDINOL-PHOSPHATE AMINOTRANSFERASE"/>
    <property type="match status" value="1"/>
</dbReference>
<protein>
    <recommendedName>
        <fullName evidence="9">Histidinol-phosphate aminotransferase</fullName>
        <ecNumber evidence="9">2.6.1.9</ecNumber>
    </recommendedName>
    <alternativeName>
        <fullName evidence="9">Imidazole acetol-phosphate transaminase</fullName>
    </alternativeName>
</protein>
<feature type="domain" description="Aminotransferase class I/classII large" evidence="10">
    <location>
        <begin position="30"/>
        <end position="358"/>
    </location>
</feature>
<dbReference type="Pfam" id="PF00155">
    <property type="entry name" value="Aminotran_1_2"/>
    <property type="match status" value="1"/>
</dbReference>
<comment type="catalytic activity">
    <reaction evidence="8 9">
        <text>L-histidinol phosphate + 2-oxoglutarate = 3-(imidazol-4-yl)-2-oxopropyl phosphate + L-glutamate</text>
        <dbReference type="Rhea" id="RHEA:23744"/>
        <dbReference type="ChEBI" id="CHEBI:16810"/>
        <dbReference type="ChEBI" id="CHEBI:29985"/>
        <dbReference type="ChEBI" id="CHEBI:57766"/>
        <dbReference type="ChEBI" id="CHEBI:57980"/>
        <dbReference type="EC" id="2.6.1.9"/>
    </reaction>
</comment>
<dbReference type="CDD" id="cd00609">
    <property type="entry name" value="AAT_like"/>
    <property type="match status" value="1"/>
</dbReference>
<dbReference type="InterPro" id="IPR050106">
    <property type="entry name" value="HistidinolP_aminotransfase"/>
</dbReference>
<sequence length="368" mass="38718">MSDVQVLPAPGVLDIATYKPGAAGQAVRNPVRLASNEAALGPSPKAVGAANEALAGMQRYPDPSCAQLRSALATKYAIPADNILCGAGSETLIHVAMRTFVSLGDEVIVPTQAFVIGKIAGLSCGARIVAIPPKGDYGVDTDAIVAAVTDRTKVLYLPNLNNPTGTMLTREEVHALRRRLPDRVLLMIDAAYRDYIERPDYSSGDELVGADDGNVLVFGTFSKSYALAGLRVGWCHAPARLVELMNRVRCAFNVSGPGLAAAVAAIADAEHMGRELALVREQRAAFQQSLARLGIEAAPSDANFVMLRFEAEQGTGGGAAAFLAERGVFVRPVANYGLDQCLRITIGTEAQMQQVADGLAAFLADGRG</sequence>
<evidence type="ECO:0000256" key="8">
    <source>
        <dbReference type="ARBA" id="ARBA00047481"/>
    </source>
</evidence>
<dbReference type="PROSITE" id="PS00599">
    <property type="entry name" value="AA_TRANSFER_CLASS_2"/>
    <property type="match status" value="1"/>
</dbReference>
<dbReference type="InterPro" id="IPR015424">
    <property type="entry name" value="PyrdxlP-dep_Trfase"/>
</dbReference>
<dbReference type="Gene3D" id="3.40.640.10">
    <property type="entry name" value="Type I PLP-dependent aspartate aminotransferase-like (Major domain)"/>
    <property type="match status" value="1"/>
</dbReference>